<dbReference type="RefSeq" id="WP_126790960.1">
    <property type="nucleotide sequence ID" value="NZ_PIPI01000001.1"/>
</dbReference>
<dbReference type="AlphaFoldDB" id="A0A432VYQ6"/>
<accession>A0A432VYQ6</accession>
<dbReference type="PANTHER" id="PTHR43081">
    <property type="entry name" value="ADENYLATE CYCLASE, TERMINAL-DIFFERENTIATION SPECIFIC-RELATED"/>
    <property type="match status" value="1"/>
</dbReference>
<protein>
    <recommendedName>
        <fullName evidence="3">Guanylate cyclase domain-containing protein</fullName>
    </recommendedName>
</protein>
<dbReference type="Proteomes" id="UP000288212">
    <property type="component" value="Unassembled WGS sequence"/>
</dbReference>
<dbReference type="InterPro" id="IPR029787">
    <property type="entry name" value="Nucleotide_cyclase"/>
</dbReference>
<gene>
    <name evidence="1" type="ORF">CWE06_02825</name>
</gene>
<name>A0A432VYQ6_9GAMM</name>
<dbReference type="PANTHER" id="PTHR43081:SF1">
    <property type="entry name" value="ADENYLATE CYCLASE, TERMINAL-DIFFERENTIATION SPECIFIC"/>
    <property type="match status" value="1"/>
</dbReference>
<evidence type="ECO:0000313" key="2">
    <source>
        <dbReference type="Proteomes" id="UP000288212"/>
    </source>
</evidence>
<dbReference type="Gene3D" id="3.30.70.1230">
    <property type="entry name" value="Nucleotide cyclase"/>
    <property type="match status" value="1"/>
</dbReference>
<comment type="caution">
    <text evidence="1">The sequence shown here is derived from an EMBL/GenBank/DDBJ whole genome shotgun (WGS) entry which is preliminary data.</text>
</comment>
<evidence type="ECO:0008006" key="3">
    <source>
        <dbReference type="Google" id="ProtNLM"/>
    </source>
</evidence>
<proteinExistence type="predicted"/>
<dbReference type="GO" id="GO:0016849">
    <property type="term" value="F:phosphorus-oxygen lyase activity"/>
    <property type="evidence" value="ECO:0007669"/>
    <property type="project" value="UniProtKB-ARBA"/>
</dbReference>
<reference evidence="1 2" key="1">
    <citation type="journal article" date="2011" name="Front. Microbiol.">
        <title>Genomic signatures of strain selection and enhancement in Bacillus atrophaeus var. globigii, a historical biowarfare simulant.</title>
        <authorList>
            <person name="Gibbons H.S."/>
            <person name="Broomall S.M."/>
            <person name="McNew L.A."/>
            <person name="Daligault H."/>
            <person name="Chapman C."/>
            <person name="Bruce D."/>
            <person name="Karavis M."/>
            <person name="Krepps M."/>
            <person name="McGregor P.A."/>
            <person name="Hong C."/>
            <person name="Park K.H."/>
            <person name="Akmal A."/>
            <person name="Feldman A."/>
            <person name="Lin J.S."/>
            <person name="Chang W.E."/>
            <person name="Higgs B.W."/>
            <person name="Demirev P."/>
            <person name="Lindquist J."/>
            <person name="Liem A."/>
            <person name="Fochler E."/>
            <person name="Read T.D."/>
            <person name="Tapia R."/>
            <person name="Johnson S."/>
            <person name="Bishop-Lilly K.A."/>
            <person name="Detter C."/>
            <person name="Han C."/>
            <person name="Sozhamannan S."/>
            <person name="Rosenzweig C.N."/>
            <person name="Skowronski E.W."/>
        </authorList>
    </citation>
    <scope>NUCLEOTIDE SEQUENCE [LARGE SCALE GENOMIC DNA]</scope>
    <source>
        <strain evidence="1 2">AK5</strain>
    </source>
</reference>
<sequence>MSTAKSQVTLCTNIVRYERLLELSKAQANAAVSFQQHTLSKLAENYDGYISERVGGRLMVTFSSPDAAMAAALSLLKAIEDEPFYVRIGMHFGDTSGVGQHVSGLGVVIATELEELASPDHIVISDALRQQLSSLPHVKIYPLGERFLPGVPEPVVAHRVERV</sequence>
<evidence type="ECO:0000313" key="1">
    <source>
        <dbReference type="EMBL" id="RUO21799.1"/>
    </source>
</evidence>
<dbReference type="GO" id="GO:0009975">
    <property type="term" value="F:cyclase activity"/>
    <property type="evidence" value="ECO:0007669"/>
    <property type="project" value="UniProtKB-ARBA"/>
</dbReference>
<organism evidence="1 2">
    <name type="scientific">Aliidiomarina haloalkalitolerans</name>
    <dbReference type="NCBI Taxonomy" id="859059"/>
    <lineage>
        <taxon>Bacteria</taxon>
        <taxon>Pseudomonadati</taxon>
        <taxon>Pseudomonadota</taxon>
        <taxon>Gammaproteobacteria</taxon>
        <taxon>Alteromonadales</taxon>
        <taxon>Idiomarinaceae</taxon>
        <taxon>Aliidiomarina</taxon>
    </lineage>
</organism>
<keyword evidence="2" id="KW-1185">Reference proteome</keyword>
<dbReference type="SUPFAM" id="SSF55073">
    <property type="entry name" value="Nucleotide cyclase"/>
    <property type="match status" value="1"/>
</dbReference>
<dbReference type="EMBL" id="PIPI01000001">
    <property type="protein sequence ID" value="RUO21799.1"/>
    <property type="molecule type" value="Genomic_DNA"/>
</dbReference>
<dbReference type="InterPro" id="IPR050697">
    <property type="entry name" value="Adenylyl/Guanylyl_Cyclase_3/4"/>
</dbReference>